<feature type="compositionally biased region" description="Polar residues" evidence="1">
    <location>
        <begin position="36"/>
        <end position="45"/>
    </location>
</feature>
<dbReference type="Proteomes" id="UP001214576">
    <property type="component" value="Unassembled WGS sequence"/>
</dbReference>
<dbReference type="EMBL" id="JAKZEL010000017">
    <property type="protein sequence ID" value="KAI4535902.1"/>
    <property type="molecule type" value="Genomic_DNA"/>
</dbReference>
<evidence type="ECO:0000313" key="2">
    <source>
        <dbReference type="EMBL" id="KAI4535902.1"/>
    </source>
</evidence>
<gene>
    <name evidence="2" type="ORF">MG293_014229</name>
</gene>
<reference evidence="2" key="1">
    <citation type="submission" date="2022-03" db="EMBL/GenBank/DDBJ databases">
        <title>Genomic analyses of argali, domestic sheep and their hybrids provide insights into chromosomal evolution, heterosis and genetic basis of agronomic traits.</title>
        <authorList>
            <person name="Li M."/>
        </authorList>
    </citation>
    <scope>NUCLEOTIDE SEQUENCE</scope>
    <source>
        <strain evidence="2">CAU-MHL-2022a</strain>
        <tissue evidence="2">Skin</tissue>
    </source>
</reference>
<comment type="caution">
    <text evidence="2">The sequence shown here is derived from an EMBL/GenBank/DDBJ whole genome shotgun (WGS) entry which is preliminary data.</text>
</comment>
<organism evidence="2 3">
    <name type="scientific">Ovis ammon polii</name>
    <dbReference type="NCBI Taxonomy" id="230172"/>
    <lineage>
        <taxon>Eukaryota</taxon>
        <taxon>Metazoa</taxon>
        <taxon>Chordata</taxon>
        <taxon>Craniata</taxon>
        <taxon>Vertebrata</taxon>
        <taxon>Euteleostomi</taxon>
        <taxon>Mammalia</taxon>
        <taxon>Eutheria</taxon>
        <taxon>Laurasiatheria</taxon>
        <taxon>Artiodactyla</taxon>
        <taxon>Ruminantia</taxon>
        <taxon>Pecora</taxon>
        <taxon>Bovidae</taxon>
        <taxon>Caprinae</taxon>
        <taxon>Ovis</taxon>
    </lineage>
</organism>
<feature type="compositionally biased region" description="Low complexity" evidence="1">
    <location>
        <begin position="23"/>
        <end position="35"/>
    </location>
</feature>
<accession>A0AAD4Y669</accession>
<protein>
    <submittedName>
        <fullName evidence="2">Uncharacterized protein</fullName>
    </submittedName>
</protein>
<proteinExistence type="predicted"/>
<feature type="region of interest" description="Disordered" evidence="1">
    <location>
        <begin position="23"/>
        <end position="45"/>
    </location>
</feature>
<evidence type="ECO:0000313" key="3">
    <source>
        <dbReference type="Proteomes" id="UP001214576"/>
    </source>
</evidence>
<keyword evidence="3" id="KW-1185">Reference proteome</keyword>
<sequence>MFFLHQGKESGAEISSFLFSLGKGSSSISSDVSSSTDHTPTQAQKNVATSEVVLVQFKYGKHYDCKILLLELKVPARSFEIGTPGIRDFDNGKVIVV</sequence>
<dbReference type="AlphaFoldDB" id="A0AAD4Y669"/>
<evidence type="ECO:0000256" key="1">
    <source>
        <dbReference type="SAM" id="MobiDB-lite"/>
    </source>
</evidence>
<name>A0AAD4Y669_OVIAM</name>